<feature type="domain" description="Nucleotidyl transferase" evidence="6">
    <location>
        <begin position="5"/>
        <end position="254"/>
    </location>
</feature>
<dbReference type="InterPro" id="IPR005771">
    <property type="entry name" value="GalU_uridylyltTrfase_bac/arc"/>
</dbReference>
<dbReference type="SUPFAM" id="SSF53448">
    <property type="entry name" value="Nucleotide-diphospho-sugar transferases"/>
    <property type="match status" value="1"/>
</dbReference>
<evidence type="ECO:0000259" key="6">
    <source>
        <dbReference type="Pfam" id="PF00483"/>
    </source>
</evidence>
<dbReference type="OrthoDB" id="15372at2157"/>
<dbReference type="HOGENOM" id="CLU_029499_1_2_2"/>
<organism evidence="7 8">
    <name type="scientific">Caldivirga maquilingensis (strain ATCC 700844 / DSM 13496 / JCM 10307 / IC-167)</name>
    <dbReference type="NCBI Taxonomy" id="397948"/>
    <lineage>
        <taxon>Archaea</taxon>
        <taxon>Thermoproteota</taxon>
        <taxon>Thermoprotei</taxon>
        <taxon>Thermoproteales</taxon>
        <taxon>Thermoproteaceae</taxon>
        <taxon>Caldivirga</taxon>
    </lineage>
</organism>
<dbReference type="EMBL" id="CP000852">
    <property type="protein sequence ID" value="ABW00910.1"/>
    <property type="molecule type" value="Genomic_DNA"/>
</dbReference>
<dbReference type="GeneID" id="5710369"/>
<comment type="similarity">
    <text evidence="1">Belongs to the UDPGP type 2 family.</text>
</comment>
<evidence type="ECO:0000313" key="8">
    <source>
        <dbReference type="Proteomes" id="UP000001137"/>
    </source>
</evidence>
<protein>
    <recommendedName>
        <fullName evidence="2">UTP--glucose-1-phosphate uridylyltransferase</fullName>
        <ecNumber evidence="2">2.7.7.9</ecNumber>
    </recommendedName>
</protein>
<evidence type="ECO:0000256" key="1">
    <source>
        <dbReference type="ARBA" id="ARBA00006890"/>
    </source>
</evidence>
<keyword evidence="8" id="KW-1185">Reference proteome</keyword>
<dbReference type="RefSeq" id="WP_012185130.1">
    <property type="nucleotide sequence ID" value="NC_009954.1"/>
</dbReference>
<name>A8M9M9_CALMQ</name>
<dbReference type="Proteomes" id="UP000001137">
    <property type="component" value="Chromosome"/>
</dbReference>
<evidence type="ECO:0000313" key="7">
    <source>
        <dbReference type="EMBL" id="ABW00910.1"/>
    </source>
</evidence>
<dbReference type="EC" id="2.7.7.9" evidence="2"/>
<evidence type="ECO:0000256" key="5">
    <source>
        <dbReference type="ARBA" id="ARBA00048128"/>
    </source>
</evidence>
<dbReference type="KEGG" id="cma:Cmaq_0056"/>
<keyword evidence="3 7" id="KW-0808">Transferase</keyword>
<dbReference type="InterPro" id="IPR005835">
    <property type="entry name" value="NTP_transferase_dom"/>
</dbReference>
<dbReference type="Pfam" id="PF00483">
    <property type="entry name" value="NTP_transferase"/>
    <property type="match status" value="1"/>
</dbReference>
<reference evidence="7 8" key="1">
    <citation type="submission" date="2007-10" db="EMBL/GenBank/DDBJ databases">
        <title>Complete sequence of Caldivirga maquilingensis IC-167.</title>
        <authorList>
            <consortium name="US DOE Joint Genome Institute"/>
            <person name="Copeland A."/>
            <person name="Lucas S."/>
            <person name="Lapidus A."/>
            <person name="Barry K."/>
            <person name="Glavina del Rio T."/>
            <person name="Dalin E."/>
            <person name="Tice H."/>
            <person name="Pitluck S."/>
            <person name="Saunders E."/>
            <person name="Brettin T."/>
            <person name="Bruce D."/>
            <person name="Detter J.C."/>
            <person name="Han C."/>
            <person name="Schmutz J."/>
            <person name="Larimer F."/>
            <person name="Land M."/>
            <person name="Hauser L."/>
            <person name="Kyrpides N."/>
            <person name="Ivanova N."/>
            <person name="Biddle J.F."/>
            <person name="Zhang Z."/>
            <person name="Fitz-Gibbon S.T."/>
            <person name="Lowe T.M."/>
            <person name="Saltikov C."/>
            <person name="House C.H."/>
            <person name="Richardson P."/>
        </authorList>
    </citation>
    <scope>NUCLEOTIDE SEQUENCE [LARGE SCALE GENOMIC DNA]</scope>
    <source>
        <strain evidence="8">ATCC 700844 / DSM 13496 / JCM 10307 / IC-167</strain>
    </source>
</reference>
<dbReference type="AlphaFoldDB" id="A8M9M9"/>
<dbReference type="PANTHER" id="PTHR43197:SF1">
    <property type="entry name" value="UTP--GLUCOSE-1-PHOSPHATE URIDYLYLTRANSFERASE"/>
    <property type="match status" value="1"/>
</dbReference>
<dbReference type="GO" id="GO:0003983">
    <property type="term" value="F:UTP:glucose-1-phosphate uridylyltransferase activity"/>
    <property type="evidence" value="ECO:0007669"/>
    <property type="project" value="UniProtKB-EC"/>
</dbReference>
<dbReference type="GO" id="GO:0006011">
    <property type="term" value="P:UDP-alpha-D-glucose metabolic process"/>
    <property type="evidence" value="ECO:0007669"/>
    <property type="project" value="InterPro"/>
</dbReference>
<dbReference type="STRING" id="397948.Cmaq_0056"/>
<dbReference type="eggNOG" id="arCOG00664">
    <property type="taxonomic scope" value="Archaea"/>
</dbReference>
<keyword evidence="4" id="KW-0548">Nucleotidyltransferase</keyword>
<proteinExistence type="inferred from homology"/>
<comment type="catalytic activity">
    <reaction evidence="5">
        <text>alpha-D-glucose 1-phosphate + UTP + H(+) = UDP-alpha-D-glucose + diphosphate</text>
        <dbReference type="Rhea" id="RHEA:19889"/>
        <dbReference type="ChEBI" id="CHEBI:15378"/>
        <dbReference type="ChEBI" id="CHEBI:33019"/>
        <dbReference type="ChEBI" id="CHEBI:46398"/>
        <dbReference type="ChEBI" id="CHEBI:58601"/>
        <dbReference type="ChEBI" id="CHEBI:58885"/>
        <dbReference type="EC" id="2.7.7.9"/>
    </reaction>
</comment>
<evidence type="ECO:0000256" key="4">
    <source>
        <dbReference type="ARBA" id="ARBA00022695"/>
    </source>
</evidence>
<dbReference type="InterPro" id="IPR029044">
    <property type="entry name" value="Nucleotide-diphossugar_trans"/>
</dbReference>
<gene>
    <name evidence="7" type="ordered locus">Cmaq_0056</name>
</gene>
<sequence>MNIGAVVTAAGLGTRDGPWTLIFPKALLPLVVKINGITHIRPMLDLIITTLTRVGCSKICITRRSDDDAIVKYTKALWGTFNVDFTIQDEPRGFGDAVYRGLGCLNNVDWVIVHSDDGFMINESSILMNSIKFAADSNIDGLVFVRRVNDPSRYGVLQGFVEEGTGLYRVTEIEEKPKVPKSNLALTAVYLFKYSILTETLRKIEDEGRPIIEFTDAIKQMVQGKAKVMAMEVGPKTWFSIGTPSEYTVVHEIVRDRDLLEII</sequence>
<dbReference type="CDD" id="cd04181">
    <property type="entry name" value="NTP_transferase"/>
    <property type="match status" value="1"/>
</dbReference>
<evidence type="ECO:0000256" key="3">
    <source>
        <dbReference type="ARBA" id="ARBA00022679"/>
    </source>
</evidence>
<dbReference type="PANTHER" id="PTHR43197">
    <property type="entry name" value="UTP--GLUCOSE-1-PHOSPHATE URIDYLYLTRANSFERASE"/>
    <property type="match status" value="1"/>
</dbReference>
<accession>A8M9M9</accession>
<evidence type="ECO:0000256" key="2">
    <source>
        <dbReference type="ARBA" id="ARBA00012415"/>
    </source>
</evidence>
<dbReference type="Gene3D" id="3.90.550.10">
    <property type="entry name" value="Spore Coat Polysaccharide Biosynthesis Protein SpsA, Chain A"/>
    <property type="match status" value="1"/>
</dbReference>